<sequence>MLDKYRKRARSEQNSIRQIYRAELNNLVTETKNIENVAKTIPKYGNIKNGLYKIRKEEIPKFPKNKSEISLTYDRFNLTSYCQEFVLIDTNDSDRIIAFASKVQIEILSKSARWNIDVNKTNDIYQKTFTNLEMTCKQMGYNLQPKTIMSDFEIAVIKAVRNVFPTCATQGCYFYYIQCIWKNIKEKGLTTDYKKNEDTRKSFDKIKSLAFLPQNLVIFEFIDYAKLVETEVCLNYYGKIMVNKRRPEYIIRDQRLFSKIKYSEKFKTTVYLAFTPCPMQNVIHECLTLIGNLYRFEDIFGNAKVLKSIVTNNKQTNTVKSRNIEPNNSYELDKQLVAQDGQDSVIHWDKKENIFNFNYDSIMIPININNNHWILCHVDNNKCKVTIYDSFLKDYPNLIDNLRQFLNLKYKQVYNLNLTEILSINWIGQYAYDCDFFGNDLVVQVAANFEACWMNCLKNQQCNHYFFRFSDRICIQKSKKEITYENATKYIGAICGILNRTMQCLEIRDYSPESRSCSLYYRCVDGIYNLVGCSDNQLFDPYTKQCSSYSQCHYGCRNSSDKVGIVSEINQYYDCQNNLIRYCKVGESFDLEKKICSRKIQECIFEYKRSETFLNILLTEKRVIDLQLCFNWCISMFNCKIVHYKDNICKIFGESEQNFQALNYNDVYFFRNLSIN</sequence>
<evidence type="ECO:0000313" key="5">
    <source>
        <dbReference type="EMBL" id="CAF0785429.1"/>
    </source>
</evidence>
<dbReference type="Gene3D" id="3.30.310.130">
    <property type="entry name" value="Ubiquitin-related"/>
    <property type="match status" value="1"/>
</dbReference>
<evidence type="ECO:0000256" key="2">
    <source>
        <dbReference type="ARBA" id="ARBA00022670"/>
    </source>
</evidence>
<dbReference type="GO" id="GO:0005576">
    <property type="term" value="C:extracellular region"/>
    <property type="evidence" value="ECO:0007669"/>
    <property type="project" value="InterPro"/>
</dbReference>
<dbReference type="Pfam" id="PF02902">
    <property type="entry name" value="Peptidase_C48"/>
    <property type="match status" value="1"/>
</dbReference>
<dbReference type="SUPFAM" id="SSF57625">
    <property type="entry name" value="Invertebrate chitin-binding proteins"/>
    <property type="match status" value="1"/>
</dbReference>
<evidence type="ECO:0000256" key="3">
    <source>
        <dbReference type="ARBA" id="ARBA00022801"/>
    </source>
</evidence>
<protein>
    <recommendedName>
        <fullName evidence="4">Chitin-binding type-2 domain-containing protein</fullName>
    </recommendedName>
</protein>
<dbReference type="Pfam" id="PF10551">
    <property type="entry name" value="MULE"/>
    <property type="match status" value="1"/>
</dbReference>
<accession>A0A813RUR5</accession>
<evidence type="ECO:0000256" key="1">
    <source>
        <dbReference type="ARBA" id="ARBA00005234"/>
    </source>
</evidence>
<reference evidence="5" key="1">
    <citation type="submission" date="2021-02" db="EMBL/GenBank/DDBJ databases">
        <authorList>
            <person name="Nowell W R."/>
        </authorList>
    </citation>
    <scope>NUCLEOTIDE SEQUENCE</scope>
    <source>
        <strain evidence="5">Ploen Becks lab</strain>
    </source>
</reference>
<dbReference type="EMBL" id="CAJNOC010000634">
    <property type="protein sequence ID" value="CAF0785429.1"/>
    <property type="molecule type" value="Genomic_DNA"/>
</dbReference>
<dbReference type="GO" id="GO:0008234">
    <property type="term" value="F:cysteine-type peptidase activity"/>
    <property type="evidence" value="ECO:0007669"/>
    <property type="project" value="InterPro"/>
</dbReference>
<dbReference type="InterPro" id="IPR036508">
    <property type="entry name" value="Chitin-bd_dom_sf"/>
</dbReference>
<dbReference type="InterPro" id="IPR002557">
    <property type="entry name" value="Chitin-bd_dom"/>
</dbReference>
<dbReference type="GO" id="GO:0008061">
    <property type="term" value="F:chitin binding"/>
    <property type="evidence" value="ECO:0007669"/>
    <property type="project" value="InterPro"/>
</dbReference>
<feature type="domain" description="Chitin-binding type-2" evidence="4">
    <location>
        <begin position="501"/>
        <end position="554"/>
    </location>
</feature>
<proteinExistence type="inferred from homology"/>
<dbReference type="Gene3D" id="2.170.140.10">
    <property type="entry name" value="Chitin binding domain"/>
    <property type="match status" value="1"/>
</dbReference>
<keyword evidence="2" id="KW-0645">Protease</keyword>
<comment type="similarity">
    <text evidence="1">Belongs to the peptidase C48 family.</text>
</comment>
<evidence type="ECO:0000259" key="4">
    <source>
        <dbReference type="PROSITE" id="PS50940"/>
    </source>
</evidence>
<evidence type="ECO:0000313" key="6">
    <source>
        <dbReference type="Proteomes" id="UP000663879"/>
    </source>
</evidence>
<dbReference type="Proteomes" id="UP000663879">
    <property type="component" value="Unassembled WGS sequence"/>
</dbReference>
<dbReference type="Gene3D" id="3.50.4.10">
    <property type="entry name" value="Hepatocyte Growth Factor"/>
    <property type="match status" value="1"/>
</dbReference>
<dbReference type="PROSITE" id="PS50940">
    <property type="entry name" value="CHIT_BIND_II"/>
    <property type="match status" value="1"/>
</dbReference>
<gene>
    <name evidence="5" type="ORF">OXX778_LOCUS5689</name>
</gene>
<keyword evidence="3" id="KW-0378">Hydrolase</keyword>
<dbReference type="AlphaFoldDB" id="A0A813RUR5"/>
<dbReference type="SUPFAM" id="SSF54001">
    <property type="entry name" value="Cysteine proteinases"/>
    <property type="match status" value="1"/>
</dbReference>
<dbReference type="Pfam" id="PF01607">
    <property type="entry name" value="CBM_14"/>
    <property type="match status" value="1"/>
</dbReference>
<dbReference type="OrthoDB" id="1939479at2759"/>
<keyword evidence="6" id="KW-1185">Reference proteome</keyword>
<name>A0A813RUR5_9BILA</name>
<dbReference type="InterPro" id="IPR038765">
    <property type="entry name" value="Papain-like_cys_pep_sf"/>
</dbReference>
<dbReference type="InterPro" id="IPR003653">
    <property type="entry name" value="Peptidase_C48_C"/>
</dbReference>
<dbReference type="GO" id="GO:0006508">
    <property type="term" value="P:proteolysis"/>
    <property type="evidence" value="ECO:0007669"/>
    <property type="project" value="UniProtKB-KW"/>
</dbReference>
<comment type="caution">
    <text evidence="5">The sequence shown here is derived from an EMBL/GenBank/DDBJ whole genome shotgun (WGS) entry which is preliminary data.</text>
</comment>
<organism evidence="5 6">
    <name type="scientific">Brachionus calyciflorus</name>
    <dbReference type="NCBI Taxonomy" id="104777"/>
    <lineage>
        <taxon>Eukaryota</taxon>
        <taxon>Metazoa</taxon>
        <taxon>Spiralia</taxon>
        <taxon>Gnathifera</taxon>
        <taxon>Rotifera</taxon>
        <taxon>Eurotatoria</taxon>
        <taxon>Monogononta</taxon>
        <taxon>Pseudotrocha</taxon>
        <taxon>Ploima</taxon>
        <taxon>Brachionidae</taxon>
        <taxon>Brachionus</taxon>
    </lineage>
</organism>
<dbReference type="InterPro" id="IPR018289">
    <property type="entry name" value="MULE_transposase_dom"/>
</dbReference>